<name>A0A6U1BD96_9STRA</name>
<evidence type="ECO:0000256" key="1">
    <source>
        <dbReference type="SAM" id="MobiDB-lite"/>
    </source>
</evidence>
<dbReference type="AlphaFoldDB" id="A0A6U1BD96"/>
<feature type="region of interest" description="Disordered" evidence="1">
    <location>
        <begin position="1"/>
        <end position="113"/>
    </location>
</feature>
<evidence type="ECO:0000313" key="4">
    <source>
        <dbReference type="EMBL" id="CAD9700785.1"/>
    </source>
</evidence>
<evidence type="ECO:0000313" key="3">
    <source>
        <dbReference type="EMBL" id="CAD9700782.1"/>
    </source>
</evidence>
<dbReference type="EMBL" id="HBHJ01022927">
    <property type="protein sequence ID" value="CAD9700785.1"/>
    <property type="molecule type" value="Transcribed_RNA"/>
</dbReference>
<dbReference type="EMBL" id="HBHJ01022922">
    <property type="protein sequence ID" value="CAD9700777.1"/>
    <property type="molecule type" value="Transcribed_RNA"/>
</dbReference>
<reference evidence="3" key="1">
    <citation type="submission" date="2021-01" db="EMBL/GenBank/DDBJ databases">
        <authorList>
            <person name="Corre E."/>
            <person name="Pelletier E."/>
            <person name="Niang G."/>
            <person name="Scheremetjew M."/>
            <person name="Finn R."/>
            <person name="Kale V."/>
            <person name="Holt S."/>
            <person name="Cochrane G."/>
            <person name="Meng A."/>
            <person name="Brown T."/>
            <person name="Cohen L."/>
        </authorList>
    </citation>
    <scope>NUCLEOTIDE SEQUENCE</scope>
    <source>
        <strain evidence="3">CCMP1243</strain>
    </source>
</reference>
<protein>
    <submittedName>
        <fullName evidence="3">Uncharacterized protein</fullName>
    </submittedName>
</protein>
<sequence>MDQEQSPMDSAPTVGRGQAENACVVDVEKSEAGGVADLETGPEGTVSPGAPVGDRRRREEGGGGSQEPKGQRKRARVAAAEEVEEGPESVERANLEAEAQKEQEEEARSVDTRKAKFFLEPSIEQRGGDRLELEQHSTGGAIEVSEATAAADSATRVLPSRKARIAANEALLQQSVVQIREEFSPTPDYAETGYRWSRDRDDPSPEVAASQLLSLASMAGSADPAPTLSSPASALLRAPAPAARDPHVGWTAPMPRGGFRHPTRPGQLQTPTYSPAFANMPHVPYASAPGPPMQAPGGMSLHPSQYSSPYATVGYPSYRGPSQCYPPLQQPYMVFVRPRYFGGTLPPGGQGRALQMEEFHSPTQPPGFTGSFGQPRPPPPPPPLMSSADGGIQMVEPAACLLPRGATASTQAPLLRIPPHASSPGDEPAEEARKGRWSAEEKEFASKMVYYFQRGMLNLREGTTLRAYLAFKLRCNPMRVSKKFGGLGSTVYRPRECPGVTLEQVQSAEDHLIELERRLRRAEELVSYGPSAGGSDI</sequence>
<organism evidence="3">
    <name type="scientific">Rhizochromulina marina</name>
    <dbReference type="NCBI Taxonomy" id="1034831"/>
    <lineage>
        <taxon>Eukaryota</taxon>
        <taxon>Sar</taxon>
        <taxon>Stramenopiles</taxon>
        <taxon>Ochrophyta</taxon>
        <taxon>Dictyochophyceae</taxon>
        <taxon>Rhizochromulinales</taxon>
        <taxon>Rhizochromulina</taxon>
    </lineage>
</organism>
<dbReference type="PANTHER" id="PTHR35213">
    <property type="entry name" value="RING-TYPE DOMAIN-CONTAINING PROTEIN-RELATED"/>
    <property type="match status" value="1"/>
</dbReference>
<feature type="region of interest" description="Disordered" evidence="1">
    <location>
        <begin position="360"/>
        <end position="390"/>
    </location>
</feature>
<accession>A0A6U1BD96</accession>
<dbReference type="EMBL" id="HBHJ01022925">
    <property type="protein sequence ID" value="CAD9700782.1"/>
    <property type="molecule type" value="Transcribed_RNA"/>
</dbReference>
<feature type="region of interest" description="Disordered" evidence="1">
    <location>
        <begin position="415"/>
        <end position="436"/>
    </location>
</feature>
<feature type="compositionally biased region" description="Basic and acidic residues" evidence="1">
    <location>
        <begin position="89"/>
        <end position="113"/>
    </location>
</feature>
<proteinExistence type="predicted"/>
<feature type="region of interest" description="Disordered" evidence="1">
    <location>
        <begin position="237"/>
        <end position="267"/>
    </location>
</feature>
<gene>
    <name evidence="2" type="ORF">RMAR1173_LOCUS15100</name>
    <name evidence="3" type="ORF">RMAR1173_LOCUS15102</name>
    <name evidence="4" type="ORF">RMAR1173_LOCUS15103</name>
</gene>
<dbReference type="PANTHER" id="PTHR35213:SF5">
    <property type="entry name" value="RING-TYPE DOMAIN-CONTAINING PROTEIN"/>
    <property type="match status" value="1"/>
</dbReference>
<feature type="compositionally biased region" description="Pro residues" evidence="1">
    <location>
        <begin position="375"/>
        <end position="384"/>
    </location>
</feature>
<evidence type="ECO:0000313" key="2">
    <source>
        <dbReference type="EMBL" id="CAD9700777.1"/>
    </source>
</evidence>